<proteinExistence type="predicted"/>
<dbReference type="RefSeq" id="WP_021757990.1">
    <property type="nucleotide sequence ID" value="NZ_JACHVP010000001.1"/>
</dbReference>
<evidence type="ECO:0000259" key="1">
    <source>
        <dbReference type="Pfam" id="PF18851"/>
    </source>
</evidence>
<feature type="domain" description="Bacterial archaeo-eukaryotic release factor family 8" evidence="1">
    <location>
        <begin position="129"/>
        <end position="268"/>
    </location>
</feature>
<dbReference type="Proteomes" id="UP000538196">
    <property type="component" value="Unassembled WGS sequence"/>
</dbReference>
<dbReference type="EMBL" id="JACHVP010000001">
    <property type="protein sequence ID" value="MBB2966024.1"/>
    <property type="molecule type" value="Genomic_DNA"/>
</dbReference>
<dbReference type="AlphaFoldDB" id="A0A7W4YIV8"/>
<dbReference type="Pfam" id="PF18851">
    <property type="entry name" value="baeRF_family8"/>
    <property type="match status" value="1"/>
</dbReference>
<sequence length="373" mass="40023">MEYKDIPTKADIERIAALREPGCVSIYLPTGTTPPEADRARIELKNHLSQAVRALEALGVAKARIQAVQAEGEVILDDRDFWRYQSRSLAVFLDGEVAQTFRLPNRLNSACEVADRFYVKPLLRAVTFPQSALILALAQNSVRLIRIAAEAPPTPVEVEGMPQDVASAAGLPSISGRSPDGRVQGSEGQKVRMLEYVQAIDRALHPLLANSTEPLILAAAEPLSGIFRGASTYPHLVEETIGGNPEEKTDEELSAAARGVLDAVYARKTDELKDDFEARIAAGTALVDLSDIARAATFGAVESLVFDIDRRVPGTVDDESGAIDLAPEDAPGYYGVVDEIIRRSLASKAKVYAVRAEDVPGGGAVAAAVRFPV</sequence>
<name>A0A7W4YIV8_LEIAQ</name>
<gene>
    <name evidence="2" type="ORF">FHX33_000756</name>
</gene>
<reference evidence="2 3" key="1">
    <citation type="submission" date="2020-08" db="EMBL/GenBank/DDBJ databases">
        <title>Sequencing the genomes of 1000 actinobacteria strains.</title>
        <authorList>
            <person name="Klenk H.-P."/>
        </authorList>
    </citation>
    <scope>NUCLEOTIDE SEQUENCE [LARGE SCALE GENOMIC DNA]</scope>
    <source>
        <strain evidence="2 3">DSM 20146</strain>
    </source>
</reference>
<evidence type="ECO:0000313" key="3">
    <source>
        <dbReference type="Proteomes" id="UP000538196"/>
    </source>
</evidence>
<keyword evidence="3" id="KW-1185">Reference proteome</keyword>
<accession>A0A7W4YIV8</accession>
<organism evidence="2 3">
    <name type="scientific">Leifsonia aquatica</name>
    <name type="common">Corynebacterium aquaticum</name>
    <dbReference type="NCBI Taxonomy" id="144185"/>
    <lineage>
        <taxon>Bacteria</taxon>
        <taxon>Bacillati</taxon>
        <taxon>Actinomycetota</taxon>
        <taxon>Actinomycetes</taxon>
        <taxon>Micrococcales</taxon>
        <taxon>Microbacteriaceae</taxon>
        <taxon>Leifsonia</taxon>
    </lineage>
</organism>
<evidence type="ECO:0000313" key="2">
    <source>
        <dbReference type="EMBL" id="MBB2966024.1"/>
    </source>
</evidence>
<comment type="caution">
    <text evidence="2">The sequence shown here is derived from an EMBL/GenBank/DDBJ whole genome shotgun (WGS) entry which is preliminary data.</text>
</comment>
<dbReference type="InterPro" id="IPR040830">
    <property type="entry name" value="Bact_RF_family8"/>
</dbReference>
<protein>
    <recommendedName>
        <fullName evidence="1">Bacterial archaeo-eukaryotic release factor family 8 domain-containing protein</fullName>
    </recommendedName>
</protein>